<name>A0A2Z6NRD1_TRISU</name>
<evidence type="ECO:0000313" key="3">
    <source>
        <dbReference type="Proteomes" id="UP000242715"/>
    </source>
</evidence>
<dbReference type="Pfam" id="PF24758">
    <property type="entry name" value="LRR_At5g56370"/>
    <property type="match status" value="1"/>
</dbReference>
<dbReference type="EMBL" id="DF973716">
    <property type="protein sequence ID" value="GAU38435.1"/>
    <property type="molecule type" value="Genomic_DNA"/>
</dbReference>
<dbReference type="InterPro" id="IPR050232">
    <property type="entry name" value="FBL13/AtMIF1-like"/>
</dbReference>
<protein>
    <recommendedName>
        <fullName evidence="1">F-box/LRR-repeat protein 15/At3g58940/PEG3-like LRR domain-containing protein</fullName>
    </recommendedName>
</protein>
<sequence>MQRRIENLNISIHIKLPPSILSCKTLKVLKLKGITVYDLSHHQVNFPVLKTLHLKWVFFQRHRNVAKILSGCPILEELQTKHLSVVSIDSLVPKKELEGLLPNLIKARISDDYIIPIMFVYNVESLCMQLFSPYINTYL</sequence>
<evidence type="ECO:0000259" key="1">
    <source>
        <dbReference type="Pfam" id="PF24758"/>
    </source>
</evidence>
<evidence type="ECO:0000313" key="2">
    <source>
        <dbReference type="EMBL" id="GAU38435.1"/>
    </source>
</evidence>
<dbReference type="InterPro" id="IPR032675">
    <property type="entry name" value="LRR_dom_sf"/>
</dbReference>
<reference evidence="3" key="1">
    <citation type="journal article" date="2017" name="Front. Plant Sci.">
        <title>Climate Clever Clovers: New Paradigm to Reduce the Environmental Footprint of Ruminants by Breeding Low Methanogenic Forages Utilizing Haplotype Variation.</title>
        <authorList>
            <person name="Kaur P."/>
            <person name="Appels R."/>
            <person name="Bayer P.E."/>
            <person name="Keeble-Gagnere G."/>
            <person name="Wang J."/>
            <person name="Hirakawa H."/>
            <person name="Shirasawa K."/>
            <person name="Vercoe P."/>
            <person name="Stefanova K."/>
            <person name="Durmic Z."/>
            <person name="Nichols P."/>
            <person name="Revell C."/>
            <person name="Isobe S.N."/>
            <person name="Edwards D."/>
            <person name="Erskine W."/>
        </authorList>
    </citation>
    <scope>NUCLEOTIDE SEQUENCE [LARGE SCALE GENOMIC DNA]</scope>
    <source>
        <strain evidence="3">cv. Daliak</strain>
    </source>
</reference>
<dbReference type="AlphaFoldDB" id="A0A2Z6NRD1"/>
<dbReference type="InterPro" id="IPR055411">
    <property type="entry name" value="LRR_FXL15/At3g58940/PEG3-like"/>
</dbReference>
<proteinExistence type="predicted"/>
<dbReference type="Gene3D" id="3.80.10.10">
    <property type="entry name" value="Ribonuclease Inhibitor"/>
    <property type="match status" value="1"/>
</dbReference>
<dbReference type="OrthoDB" id="1427045at2759"/>
<accession>A0A2Z6NRD1</accession>
<keyword evidence="3" id="KW-1185">Reference proteome</keyword>
<organism evidence="2 3">
    <name type="scientific">Trifolium subterraneum</name>
    <name type="common">Subterranean clover</name>
    <dbReference type="NCBI Taxonomy" id="3900"/>
    <lineage>
        <taxon>Eukaryota</taxon>
        <taxon>Viridiplantae</taxon>
        <taxon>Streptophyta</taxon>
        <taxon>Embryophyta</taxon>
        <taxon>Tracheophyta</taxon>
        <taxon>Spermatophyta</taxon>
        <taxon>Magnoliopsida</taxon>
        <taxon>eudicotyledons</taxon>
        <taxon>Gunneridae</taxon>
        <taxon>Pentapetalae</taxon>
        <taxon>rosids</taxon>
        <taxon>fabids</taxon>
        <taxon>Fabales</taxon>
        <taxon>Fabaceae</taxon>
        <taxon>Papilionoideae</taxon>
        <taxon>50 kb inversion clade</taxon>
        <taxon>NPAAA clade</taxon>
        <taxon>Hologalegina</taxon>
        <taxon>IRL clade</taxon>
        <taxon>Trifolieae</taxon>
        <taxon>Trifolium</taxon>
    </lineage>
</organism>
<dbReference type="PANTHER" id="PTHR31900:SF34">
    <property type="entry name" value="EMB|CAB62440.1-RELATED"/>
    <property type="match status" value="1"/>
</dbReference>
<dbReference type="Proteomes" id="UP000242715">
    <property type="component" value="Unassembled WGS sequence"/>
</dbReference>
<dbReference type="PANTHER" id="PTHR31900">
    <property type="entry name" value="F-BOX/RNI SUPERFAMILY PROTEIN-RELATED"/>
    <property type="match status" value="1"/>
</dbReference>
<dbReference type="SUPFAM" id="SSF52047">
    <property type="entry name" value="RNI-like"/>
    <property type="match status" value="1"/>
</dbReference>
<feature type="domain" description="F-box/LRR-repeat protein 15/At3g58940/PEG3-like LRR" evidence="1">
    <location>
        <begin position="9"/>
        <end position="82"/>
    </location>
</feature>
<gene>
    <name evidence="2" type="ORF">TSUD_151580</name>
</gene>